<accession>A0A6C0BQN4</accession>
<dbReference type="AlphaFoldDB" id="A0A6C0BQN4"/>
<protein>
    <recommendedName>
        <fullName evidence="2">MIF4G domain-containing protein</fullName>
    </recommendedName>
</protein>
<sequence>MDFLRYNIKLFEENDLINFQDPIYTKLKENIDDIKKNYNCFRTDFVPVNFHTNTWSKNDLHKKTCHKYIKPKSFLKCHLNHDNIVSFTVSNLNKLTMENYEKVFTNFGTKIDEQNLIKTVDLILQTNDKAVLCNELYVGLVFHLYTLGNSNVKRSIWEKCNSYIQELFNKDLYETNDENETYDMFCLRLKNKNEITSRIRAFFFIIQHESFNNLKYTFSDLIVFMFDFLEEVVNKKEFVLFSEQLLDSLIVCFDLKENIKIPSVHKKFLSKNKICFQKLKSFSEICERIINVDSFCSFKIKFKIQDLENRIQNY</sequence>
<evidence type="ECO:0000313" key="1">
    <source>
        <dbReference type="EMBL" id="QHS94091.1"/>
    </source>
</evidence>
<reference evidence="1" key="1">
    <citation type="journal article" date="2020" name="Nature">
        <title>Giant virus diversity and host interactions through global metagenomics.</title>
        <authorList>
            <person name="Schulz F."/>
            <person name="Roux S."/>
            <person name="Paez-Espino D."/>
            <person name="Jungbluth S."/>
            <person name="Walsh D.A."/>
            <person name="Denef V.J."/>
            <person name="McMahon K.D."/>
            <person name="Konstantinidis K.T."/>
            <person name="Eloe-Fadrosh E.A."/>
            <person name="Kyrpides N.C."/>
            <person name="Woyke T."/>
        </authorList>
    </citation>
    <scope>NUCLEOTIDE SEQUENCE</scope>
    <source>
        <strain evidence="1">GVMAG-M-3300018416-26</strain>
    </source>
</reference>
<evidence type="ECO:0008006" key="2">
    <source>
        <dbReference type="Google" id="ProtNLM"/>
    </source>
</evidence>
<organism evidence="1">
    <name type="scientific">viral metagenome</name>
    <dbReference type="NCBI Taxonomy" id="1070528"/>
    <lineage>
        <taxon>unclassified sequences</taxon>
        <taxon>metagenomes</taxon>
        <taxon>organismal metagenomes</taxon>
    </lineage>
</organism>
<proteinExistence type="predicted"/>
<dbReference type="EMBL" id="MN739216">
    <property type="protein sequence ID" value="QHS94091.1"/>
    <property type="molecule type" value="Genomic_DNA"/>
</dbReference>
<name>A0A6C0BQN4_9ZZZZ</name>